<evidence type="ECO:0000313" key="3">
    <source>
        <dbReference type="Proteomes" id="UP001259832"/>
    </source>
</evidence>
<feature type="compositionally biased region" description="Low complexity" evidence="1">
    <location>
        <begin position="114"/>
        <end position="126"/>
    </location>
</feature>
<accession>A0AAD9LB95</accession>
<dbReference type="Proteomes" id="UP001259832">
    <property type="component" value="Unassembled WGS sequence"/>
</dbReference>
<feature type="compositionally biased region" description="Basic and acidic residues" evidence="1">
    <location>
        <begin position="207"/>
        <end position="216"/>
    </location>
</feature>
<evidence type="ECO:0000313" key="2">
    <source>
        <dbReference type="EMBL" id="KAK1930218.1"/>
    </source>
</evidence>
<evidence type="ECO:0000256" key="1">
    <source>
        <dbReference type="SAM" id="MobiDB-lite"/>
    </source>
</evidence>
<reference evidence="2" key="1">
    <citation type="submission" date="2023-08" db="EMBL/GenBank/DDBJ databases">
        <title>Reference Genome Resource for the Citrus Pathogen Phytophthora citrophthora.</title>
        <authorList>
            <person name="Moller H."/>
            <person name="Coetzee B."/>
            <person name="Rose L.J."/>
            <person name="Van Niekerk J.M."/>
        </authorList>
    </citation>
    <scope>NUCLEOTIDE SEQUENCE</scope>
    <source>
        <strain evidence="2">STE-U-9442</strain>
    </source>
</reference>
<keyword evidence="3" id="KW-1185">Reference proteome</keyword>
<dbReference type="AlphaFoldDB" id="A0AAD9LB95"/>
<feature type="compositionally biased region" description="Polar residues" evidence="1">
    <location>
        <begin position="134"/>
        <end position="143"/>
    </location>
</feature>
<feature type="region of interest" description="Disordered" evidence="1">
    <location>
        <begin position="86"/>
        <end position="216"/>
    </location>
</feature>
<protein>
    <submittedName>
        <fullName evidence="2">Uncharacterized protein</fullName>
    </submittedName>
</protein>
<feature type="compositionally biased region" description="Polar residues" evidence="1">
    <location>
        <begin position="165"/>
        <end position="181"/>
    </location>
</feature>
<dbReference type="EMBL" id="JASMQC010000041">
    <property type="protein sequence ID" value="KAK1930218.1"/>
    <property type="molecule type" value="Genomic_DNA"/>
</dbReference>
<gene>
    <name evidence="2" type="ORF">P3T76_014451</name>
</gene>
<comment type="caution">
    <text evidence="2">The sequence shown here is derived from an EMBL/GenBank/DDBJ whole genome shotgun (WGS) entry which is preliminary data.</text>
</comment>
<sequence>MQRRRESAPQMRTYPLVLQSGETTEDYMIHVGSWAEPSRKLPSFDRLMESCSEVDVRLARGLLFQYAKVRVRPGRFPRHTTAVVPAPRATIPAPQGAPSVSEGDSLAEPAVDQSLSSAASPSIPRPSGEKRVSTGWSTSSPSGASDLRDQKRPRRQGSPAAAALQTPTSSGNVDTHATSPDTGFEYDGDAAPPGVPRGSGGSPARRATAEEADSQRRAILDECDDRYLAQRVAKSVQLLPRCRGKQ</sequence>
<proteinExistence type="predicted"/>
<organism evidence="2 3">
    <name type="scientific">Phytophthora citrophthora</name>
    <dbReference type="NCBI Taxonomy" id="4793"/>
    <lineage>
        <taxon>Eukaryota</taxon>
        <taxon>Sar</taxon>
        <taxon>Stramenopiles</taxon>
        <taxon>Oomycota</taxon>
        <taxon>Peronosporomycetes</taxon>
        <taxon>Peronosporales</taxon>
        <taxon>Peronosporaceae</taxon>
        <taxon>Phytophthora</taxon>
    </lineage>
</organism>
<name>A0AAD9LB95_9STRA</name>